<dbReference type="AlphaFoldDB" id="A0AAW1I884"/>
<comment type="caution">
    <text evidence="1">The sequence shown here is derived from an EMBL/GenBank/DDBJ whole genome shotgun (WGS) entry which is preliminary data.</text>
</comment>
<proteinExistence type="predicted"/>
<dbReference type="Proteomes" id="UP001443914">
    <property type="component" value="Unassembled WGS sequence"/>
</dbReference>
<gene>
    <name evidence="1" type="ORF">RND81_10G251500</name>
</gene>
<evidence type="ECO:0000313" key="2">
    <source>
        <dbReference type="Proteomes" id="UP001443914"/>
    </source>
</evidence>
<keyword evidence="2" id="KW-1185">Reference proteome</keyword>
<accession>A0AAW1I884</accession>
<dbReference type="EMBL" id="JBDFQZ010000010">
    <property type="protein sequence ID" value="KAK9685047.1"/>
    <property type="molecule type" value="Genomic_DNA"/>
</dbReference>
<name>A0AAW1I884_SAPOF</name>
<evidence type="ECO:0000313" key="1">
    <source>
        <dbReference type="EMBL" id="KAK9685047.1"/>
    </source>
</evidence>
<organism evidence="1 2">
    <name type="scientific">Saponaria officinalis</name>
    <name type="common">Common soapwort</name>
    <name type="synonym">Lychnis saponaria</name>
    <dbReference type="NCBI Taxonomy" id="3572"/>
    <lineage>
        <taxon>Eukaryota</taxon>
        <taxon>Viridiplantae</taxon>
        <taxon>Streptophyta</taxon>
        <taxon>Embryophyta</taxon>
        <taxon>Tracheophyta</taxon>
        <taxon>Spermatophyta</taxon>
        <taxon>Magnoliopsida</taxon>
        <taxon>eudicotyledons</taxon>
        <taxon>Gunneridae</taxon>
        <taxon>Pentapetalae</taxon>
        <taxon>Caryophyllales</taxon>
        <taxon>Caryophyllaceae</taxon>
        <taxon>Caryophylleae</taxon>
        <taxon>Saponaria</taxon>
    </lineage>
</organism>
<reference evidence="1" key="1">
    <citation type="submission" date="2024-03" db="EMBL/GenBank/DDBJ databases">
        <title>WGS assembly of Saponaria officinalis var. Norfolk2.</title>
        <authorList>
            <person name="Jenkins J."/>
            <person name="Shu S."/>
            <person name="Grimwood J."/>
            <person name="Barry K."/>
            <person name="Goodstein D."/>
            <person name="Schmutz J."/>
            <person name="Leebens-Mack J."/>
            <person name="Osbourn A."/>
        </authorList>
    </citation>
    <scope>NUCLEOTIDE SEQUENCE [LARGE SCALE GENOMIC DNA]</scope>
    <source>
        <strain evidence="1">JIC</strain>
    </source>
</reference>
<sequence length="228" mass="24151">MIWEVSIKMIYPRLSSYQRETSIEYVIKNYSIEDMEALNRRRKMKSTSSASTSSTSPSATLVVVPAVATTAVSTSTAAAAVATVPATIVGASTSSVVSTTAGPTSSSNPHFAAAVLAAASGSGLGKKTSFKAAAVRATAKHAIVQSTEALPEFPQVQFASSSQRTKFSKLADSDVSPTRFLCQTSLVELGLFEHVAELLNGTGMSGLITLDELTYRQLTLEFFQFFCL</sequence>
<protein>
    <submittedName>
        <fullName evidence="1">Uncharacterized protein</fullName>
    </submittedName>
</protein>